<accession>A0A4U1B521</accession>
<dbReference type="SUPFAM" id="SSF52374">
    <property type="entry name" value="Nucleotidylyl transferase"/>
    <property type="match status" value="1"/>
</dbReference>
<feature type="binding site" evidence="7">
    <location>
        <position position="175"/>
    </location>
    <ligand>
        <name>L-glutamate</name>
        <dbReference type="ChEBI" id="CHEBI:29985"/>
    </ligand>
</feature>
<dbReference type="AlphaFoldDB" id="A0A4U1B521"/>
<evidence type="ECO:0000256" key="7">
    <source>
        <dbReference type="HAMAP-Rule" id="MF_01428"/>
    </source>
</evidence>
<feature type="binding site" evidence="7">
    <location>
        <position position="193"/>
    </location>
    <ligand>
        <name>L-glutamate</name>
        <dbReference type="ChEBI" id="CHEBI:29985"/>
    </ligand>
</feature>
<sequence>MEKRPQVEYRGRFAPSPSGPLHFGSLIAALASYCQAKSAAGKWLVRIEDIDPPREQPGADKAILDTLQTFGLHWDEEVLYQSQQHELYLDTLDYLKRQGLSYGCNCSRATIKKMGGIYQGLCRDLQLSGNNLGTRLVNHYPFDEFNDNVQGRVTQPADLAHEDFIIHRRDGLFAYQLAVVVDDIYQGITEIVRGCDLLQPTCRQLTLFKTLDINAPHYAHVPLAVTEQGFKLSKQNGAPAIDGHRPQELLYQALRFLGQQPPTELVDASIDEVIDYAVQHWQLNRIPKDEQIIYTNPALLKPIN</sequence>
<keyword evidence="11" id="KW-1185">Reference proteome</keyword>
<dbReference type="GO" id="GO:0006400">
    <property type="term" value="P:tRNA modification"/>
    <property type="evidence" value="ECO:0007669"/>
    <property type="project" value="InterPro"/>
</dbReference>
<feature type="binding site" evidence="7">
    <location>
        <begin position="12"/>
        <end position="16"/>
    </location>
    <ligand>
        <name>L-glutamate</name>
        <dbReference type="ChEBI" id="CHEBI:29985"/>
    </ligand>
</feature>
<keyword evidence="1 7" id="KW-0436">Ligase</keyword>
<dbReference type="InterPro" id="IPR014729">
    <property type="entry name" value="Rossmann-like_a/b/a_fold"/>
</dbReference>
<feature type="binding site" evidence="7">
    <location>
        <position position="118"/>
    </location>
    <ligand>
        <name>Zn(2+)</name>
        <dbReference type="ChEBI" id="CHEBI:29105"/>
    </ligand>
</feature>
<evidence type="ECO:0000256" key="2">
    <source>
        <dbReference type="ARBA" id="ARBA00022723"/>
    </source>
</evidence>
<dbReference type="GO" id="GO:0004818">
    <property type="term" value="F:glutamate-tRNA ligase activity"/>
    <property type="evidence" value="ECO:0007669"/>
    <property type="project" value="TreeGrafter"/>
</dbReference>
<dbReference type="NCBIfam" id="NF004314">
    <property type="entry name" value="PRK05710.1-3"/>
    <property type="match status" value="1"/>
</dbReference>
<gene>
    <name evidence="7" type="primary">gluQ</name>
    <name evidence="10" type="ORF">E8M12_09160</name>
</gene>
<dbReference type="HAMAP" id="MF_01428">
    <property type="entry name" value="Glu_Q_tRNA_synth"/>
    <property type="match status" value="1"/>
</dbReference>
<comment type="similarity">
    <text evidence="7">Belongs to the class-I aminoacyl-tRNA synthetase family. GluQ subfamily.</text>
</comment>
<keyword evidence="5 7" id="KW-0067">ATP-binding</keyword>
<dbReference type="Gene3D" id="3.40.50.620">
    <property type="entry name" value="HUPs"/>
    <property type="match status" value="1"/>
</dbReference>
<dbReference type="PRINTS" id="PR00987">
    <property type="entry name" value="TRNASYNTHGLU"/>
</dbReference>
<dbReference type="GO" id="GO:0006424">
    <property type="term" value="P:glutamyl-tRNA aminoacylation"/>
    <property type="evidence" value="ECO:0007669"/>
    <property type="project" value="InterPro"/>
</dbReference>
<name>A0A4U1B521_9GAMM</name>
<feature type="binding site" evidence="7">
    <location>
        <position position="234"/>
    </location>
    <ligand>
        <name>ATP</name>
        <dbReference type="ChEBI" id="CHEBI:30616"/>
    </ligand>
</feature>
<feature type="binding site" evidence="7">
    <location>
        <position position="104"/>
    </location>
    <ligand>
        <name>Zn(2+)</name>
        <dbReference type="ChEBI" id="CHEBI:29105"/>
    </ligand>
</feature>
<keyword evidence="8" id="KW-0648">Protein biosynthesis</keyword>
<evidence type="ECO:0000256" key="8">
    <source>
        <dbReference type="RuleBase" id="RU363037"/>
    </source>
</evidence>
<dbReference type="InterPro" id="IPR020058">
    <property type="entry name" value="Glu/Gln-tRNA-synth_Ib_cat-dom"/>
</dbReference>
<comment type="caution">
    <text evidence="10">The sequence shown here is derived from an EMBL/GenBank/DDBJ whole genome shotgun (WGS) entry which is preliminary data.</text>
</comment>
<evidence type="ECO:0000259" key="9">
    <source>
        <dbReference type="Pfam" id="PF00749"/>
    </source>
</evidence>
<feature type="binding site" evidence="7">
    <location>
        <position position="106"/>
    </location>
    <ligand>
        <name>Zn(2+)</name>
        <dbReference type="ChEBI" id="CHEBI:29105"/>
    </ligand>
</feature>
<feature type="binding site" evidence="7">
    <location>
        <position position="122"/>
    </location>
    <ligand>
        <name>Zn(2+)</name>
        <dbReference type="ChEBI" id="CHEBI:29105"/>
    </ligand>
</feature>
<feature type="short sequence motif" description="'KMSKS' region" evidence="7">
    <location>
        <begin position="231"/>
        <end position="235"/>
    </location>
</feature>
<protein>
    <recommendedName>
        <fullName evidence="7">Glutamyl-Q tRNA(Asp) synthetase</fullName>
        <shortName evidence="7">Glu-Q-RSs</shortName>
        <ecNumber evidence="7">6.1.1.-</ecNumber>
    </recommendedName>
</protein>
<dbReference type="InterPro" id="IPR049940">
    <property type="entry name" value="GluQ/Sye"/>
</dbReference>
<dbReference type="EMBL" id="SWDB01000021">
    <property type="protein sequence ID" value="TKB45419.1"/>
    <property type="molecule type" value="Genomic_DNA"/>
</dbReference>
<evidence type="ECO:0000256" key="6">
    <source>
        <dbReference type="ARBA" id="ARBA00023146"/>
    </source>
</evidence>
<feature type="domain" description="Glutamyl/glutaminyl-tRNA synthetase class Ib catalytic" evidence="9">
    <location>
        <begin position="10"/>
        <end position="240"/>
    </location>
</feature>
<evidence type="ECO:0000256" key="1">
    <source>
        <dbReference type="ARBA" id="ARBA00022598"/>
    </source>
</evidence>
<dbReference type="Proteomes" id="UP000307999">
    <property type="component" value="Unassembled WGS sequence"/>
</dbReference>
<evidence type="ECO:0000313" key="11">
    <source>
        <dbReference type="Proteomes" id="UP000307999"/>
    </source>
</evidence>
<dbReference type="EC" id="6.1.1.-" evidence="7"/>
<dbReference type="OrthoDB" id="9807503at2"/>
<dbReference type="InterPro" id="IPR022380">
    <property type="entry name" value="Glu-Q_tRNA(Asp)_Synthase"/>
</dbReference>
<comment type="cofactor">
    <cofactor evidence="7">
        <name>Zn(2+)</name>
        <dbReference type="ChEBI" id="CHEBI:29105"/>
    </cofactor>
    <text evidence="7">Binds 1 zinc ion per subunit.</text>
</comment>
<evidence type="ECO:0000313" key="10">
    <source>
        <dbReference type="EMBL" id="TKB45419.1"/>
    </source>
</evidence>
<organism evidence="10 11">
    <name type="scientific">Thalassotalea mangrovi</name>
    <dbReference type="NCBI Taxonomy" id="2572245"/>
    <lineage>
        <taxon>Bacteria</taxon>
        <taxon>Pseudomonadati</taxon>
        <taxon>Pseudomonadota</taxon>
        <taxon>Gammaproteobacteria</taxon>
        <taxon>Alteromonadales</taxon>
        <taxon>Colwelliaceae</taxon>
        <taxon>Thalassotalea</taxon>
    </lineage>
</organism>
<dbReference type="PANTHER" id="PTHR43311">
    <property type="entry name" value="GLUTAMATE--TRNA LIGASE"/>
    <property type="match status" value="1"/>
</dbReference>
<proteinExistence type="inferred from homology"/>
<evidence type="ECO:0000256" key="4">
    <source>
        <dbReference type="ARBA" id="ARBA00022833"/>
    </source>
</evidence>
<dbReference type="GO" id="GO:0005829">
    <property type="term" value="C:cytosol"/>
    <property type="evidence" value="ECO:0007669"/>
    <property type="project" value="TreeGrafter"/>
</dbReference>
<evidence type="ECO:0000256" key="3">
    <source>
        <dbReference type="ARBA" id="ARBA00022741"/>
    </source>
</evidence>
<keyword evidence="4 7" id="KW-0862">Zinc</keyword>
<comment type="function">
    <text evidence="7">Catalyzes the tRNA-independent activation of glutamate in presence of ATP and the subsequent transfer of glutamate onto a tRNA(Asp). Glutamate is transferred on the 2-amino-5-(4,5-dihydroxy-2-cyclopenten-1-yl) moiety of the queuosine in the wobble position of the QUC anticodon.</text>
</comment>
<keyword evidence="6 7" id="KW-0030">Aminoacyl-tRNA synthetase</keyword>
<feature type="short sequence motif" description="'HIGH' region" evidence="7">
    <location>
        <begin position="15"/>
        <end position="25"/>
    </location>
</feature>
<keyword evidence="2 7" id="KW-0479">Metal-binding</keyword>
<dbReference type="GO" id="GO:0008270">
    <property type="term" value="F:zinc ion binding"/>
    <property type="evidence" value="ECO:0007669"/>
    <property type="project" value="UniProtKB-UniRule"/>
</dbReference>
<dbReference type="Pfam" id="PF00749">
    <property type="entry name" value="tRNA-synt_1c"/>
    <property type="match status" value="1"/>
</dbReference>
<dbReference type="FunFam" id="3.40.50.620:FF:000093">
    <property type="entry name" value="Glutamyl-Q tRNA(Asp) synthetase"/>
    <property type="match status" value="1"/>
</dbReference>
<feature type="binding site" evidence="7">
    <location>
        <position position="48"/>
    </location>
    <ligand>
        <name>L-glutamate</name>
        <dbReference type="ChEBI" id="CHEBI:29985"/>
    </ligand>
</feature>
<evidence type="ECO:0000256" key="5">
    <source>
        <dbReference type="ARBA" id="ARBA00022840"/>
    </source>
</evidence>
<dbReference type="GO" id="GO:0005524">
    <property type="term" value="F:ATP binding"/>
    <property type="evidence" value="ECO:0007669"/>
    <property type="project" value="UniProtKB-KW"/>
</dbReference>
<reference evidence="10 11" key="1">
    <citation type="submission" date="2019-04" db="EMBL/GenBank/DDBJ databases">
        <title>Thalassotalea guangxiensis sp. nov., isolated from sediment of the coastal wetland.</title>
        <authorList>
            <person name="Zheng S."/>
            <person name="Zhang D."/>
        </authorList>
    </citation>
    <scope>NUCLEOTIDE SEQUENCE [LARGE SCALE GENOMIC DNA]</scope>
    <source>
        <strain evidence="10 11">ZS-4</strain>
    </source>
</reference>
<dbReference type="InterPro" id="IPR000924">
    <property type="entry name" value="Glu/Gln-tRNA-synth"/>
</dbReference>
<dbReference type="NCBIfam" id="TIGR03838">
    <property type="entry name" value="queuosine_YadB"/>
    <property type="match status" value="1"/>
</dbReference>
<dbReference type="PANTHER" id="PTHR43311:SF1">
    <property type="entry name" value="GLUTAMYL-Q TRNA(ASP) SYNTHETASE"/>
    <property type="match status" value="1"/>
</dbReference>
<keyword evidence="3 7" id="KW-0547">Nucleotide-binding</keyword>